<evidence type="ECO:0000313" key="1">
    <source>
        <dbReference type="EMBL" id="MCW3808006.1"/>
    </source>
</evidence>
<dbReference type="RefSeq" id="WP_301202535.1">
    <property type="nucleotide sequence ID" value="NZ_JAPDPI010000078.1"/>
</dbReference>
<dbReference type="Pfam" id="PF19775">
    <property type="entry name" value="DUF6261"/>
    <property type="match status" value="1"/>
</dbReference>
<dbReference type="EMBL" id="JAPDPI010000078">
    <property type="protein sequence ID" value="MCW3808006.1"/>
    <property type="molecule type" value="Genomic_DNA"/>
</dbReference>
<name>A0AAE3MID5_9BACT</name>
<comment type="caution">
    <text evidence="1">The sequence shown here is derived from an EMBL/GenBank/DDBJ whole genome shotgun (WGS) entry which is preliminary data.</text>
</comment>
<dbReference type="Proteomes" id="UP001207408">
    <property type="component" value="Unassembled WGS sequence"/>
</dbReference>
<dbReference type="AlphaFoldDB" id="A0AAE3MID5"/>
<reference evidence="1" key="1">
    <citation type="submission" date="2022-10" db="EMBL/GenBank/DDBJ databases">
        <authorList>
            <person name="Yu W.X."/>
        </authorList>
    </citation>
    <scope>NUCLEOTIDE SEQUENCE</scope>
    <source>
        <strain evidence="1">D04</strain>
    </source>
</reference>
<keyword evidence="2" id="KW-1185">Reference proteome</keyword>
<proteinExistence type="predicted"/>
<sequence>MMTTMNYSMLDNGTMFSFCKHALSLFGNEENIAPTLLPFYNKAKKYHNMMLNIFEKESIDPYTQKKATADKNRNRSFYAFKHIVSACAICSKESIQTAGKKLMSLINKHTKSLSRLGYKKQSSAEILLIDEIRKEHMAELEECNAIVWFEEMEKDQVRFESVMKESLEDLPDGLPKMTDTRYELTKELRSLFNLVDLLSQATPDDELIRVRERINQLILDTMSKARAVDTRKKNKLKKDVENDIDNEYDVG</sequence>
<dbReference type="InterPro" id="IPR046228">
    <property type="entry name" value="DUF6261"/>
</dbReference>
<gene>
    <name evidence="1" type="ORF">OM074_20450</name>
</gene>
<accession>A0AAE3MID5</accession>
<organism evidence="1 2">
    <name type="scientific">Plebeiibacterium marinum</name>
    <dbReference type="NCBI Taxonomy" id="2992111"/>
    <lineage>
        <taxon>Bacteria</taxon>
        <taxon>Pseudomonadati</taxon>
        <taxon>Bacteroidota</taxon>
        <taxon>Bacteroidia</taxon>
        <taxon>Marinilabiliales</taxon>
        <taxon>Marinilabiliaceae</taxon>
        <taxon>Plebeiibacterium</taxon>
    </lineage>
</organism>
<protein>
    <submittedName>
        <fullName evidence="1">DUF6261 family protein</fullName>
    </submittedName>
</protein>
<evidence type="ECO:0000313" key="2">
    <source>
        <dbReference type="Proteomes" id="UP001207408"/>
    </source>
</evidence>